<reference evidence="2" key="1">
    <citation type="submission" date="2021-06" db="EMBL/GenBank/DDBJ databases">
        <authorList>
            <person name="Kallberg Y."/>
            <person name="Tangrot J."/>
            <person name="Rosling A."/>
        </authorList>
    </citation>
    <scope>NUCLEOTIDE SEQUENCE</scope>
    <source>
        <strain evidence="2">CL551</strain>
    </source>
</reference>
<proteinExistence type="predicted"/>
<gene>
    <name evidence="2" type="ORF">AMORRO_LOCUS17730</name>
</gene>
<feature type="coiled-coil region" evidence="1">
    <location>
        <begin position="38"/>
        <end position="65"/>
    </location>
</feature>
<keyword evidence="3" id="KW-1185">Reference proteome</keyword>
<dbReference type="EMBL" id="CAJVPV010056684">
    <property type="protein sequence ID" value="CAG8785970.1"/>
    <property type="molecule type" value="Genomic_DNA"/>
</dbReference>
<dbReference type="Proteomes" id="UP000789342">
    <property type="component" value="Unassembled WGS sequence"/>
</dbReference>
<comment type="caution">
    <text evidence="2">The sequence shown here is derived from an EMBL/GenBank/DDBJ whole genome shotgun (WGS) entry which is preliminary data.</text>
</comment>
<feature type="non-terminal residue" evidence="2">
    <location>
        <position position="80"/>
    </location>
</feature>
<evidence type="ECO:0000256" key="1">
    <source>
        <dbReference type="SAM" id="Coils"/>
    </source>
</evidence>
<name>A0A9N9P383_9GLOM</name>
<dbReference type="AlphaFoldDB" id="A0A9N9P383"/>
<feature type="non-terminal residue" evidence="2">
    <location>
        <position position="1"/>
    </location>
</feature>
<accession>A0A9N9P383</accession>
<evidence type="ECO:0000313" key="3">
    <source>
        <dbReference type="Proteomes" id="UP000789342"/>
    </source>
</evidence>
<sequence length="80" mass="9184">ITEEIIPVLEQDINLLKYYNPMVIEDFLNPKDEVLVKKDLTEKEIVELICDSNKLENEIEDDSSEIPLVPIGEAIESLNK</sequence>
<organism evidence="2 3">
    <name type="scientific">Acaulospora morrowiae</name>
    <dbReference type="NCBI Taxonomy" id="94023"/>
    <lineage>
        <taxon>Eukaryota</taxon>
        <taxon>Fungi</taxon>
        <taxon>Fungi incertae sedis</taxon>
        <taxon>Mucoromycota</taxon>
        <taxon>Glomeromycotina</taxon>
        <taxon>Glomeromycetes</taxon>
        <taxon>Diversisporales</taxon>
        <taxon>Acaulosporaceae</taxon>
        <taxon>Acaulospora</taxon>
    </lineage>
</organism>
<protein>
    <submittedName>
        <fullName evidence="2">5233_t:CDS:1</fullName>
    </submittedName>
</protein>
<keyword evidence="1" id="KW-0175">Coiled coil</keyword>
<evidence type="ECO:0000313" key="2">
    <source>
        <dbReference type="EMBL" id="CAG8785970.1"/>
    </source>
</evidence>